<evidence type="ECO:0000313" key="16">
    <source>
        <dbReference type="Proteomes" id="UP000290900"/>
    </source>
</evidence>
<evidence type="ECO:0000256" key="6">
    <source>
        <dbReference type="ARBA" id="ARBA00022837"/>
    </source>
</evidence>
<organism evidence="15 16">
    <name type="scientific">Brettanomyces naardenensis</name>
    <name type="common">Yeast</name>
    <dbReference type="NCBI Taxonomy" id="13370"/>
    <lineage>
        <taxon>Eukaryota</taxon>
        <taxon>Fungi</taxon>
        <taxon>Dikarya</taxon>
        <taxon>Ascomycota</taxon>
        <taxon>Saccharomycotina</taxon>
        <taxon>Pichiomycetes</taxon>
        <taxon>Pichiales</taxon>
        <taxon>Pichiaceae</taxon>
        <taxon>Brettanomyces</taxon>
    </lineage>
</organism>
<feature type="compositionally biased region" description="Basic and acidic residues" evidence="14">
    <location>
        <begin position="531"/>
        <end position="548"/>
    </location>
</feature>
<feature type="compositionally biased region" description="Basic and acidic residues" evidence="14">
    <location>
        <begin position="565"/>
        <end position="627"/>
    </location>
</feature>
<dbReference type="PRINTS" id="PR00747">
    <property type="entry name" value="GLYHDRLASE47"/>
</dbReference>
<dbReference type="GO" id="GO:0005509">
    <property type="term" value="F:calcium ion binding"/>
    <property type="evidence" value="ECO:0007669"/>
    <property type="project" value="InterPro"/>
</dbReference>
<dbReference type="InterPro" id="IPR050749">
    <property type="entry name" value="Glycosyl_Hydrolase_47"/>
</dbReference>
<dbReference type="SUPFAM" id="SSF48225">
    <property type="entry name" value="Seven-hairpin glycosidases"/>
    <property type="match status" value="1"/>
</dbReference>
<gene>
    <name evidence="15" type="ORF">BRENAR_LOCUS4786</name>
</gene>
<dbReference type="FunCoup" id="A0A448YT35">
    <property type="interactions" value="860"/>
</dbReference>
<comment type="cofactor">
    <cofactor evidence="1 11">
        <name>Ca(2+)</name>
        <dbReference type="ChEBI" id="CHEBI:29108"/>
    </cofactor>
</comment>
<dbReference type="InterPro" id="IPR012341">
    <property type="entry name" value="6hp_glycosidase-like_sf"/>
</dbReference>
<dbReference type="GO" id="GO:0004571">
    <property type="term" value="F:mannosyl-oligosaccharide 1,2-alpha-mannosidase activity"/>
    <property type="evidence" value="ECO:0007669"/>
    <property type="project" value="UniProtKB-EC"/>
</dbReference>
<feature type="disulfide bond" evidence="12">
    <location>
        <begin position="318"/>
        <end position="355"/>
    </location>
</feature>
<dbReference type="InParanoid" id="A0A448YT35"/>
<dbReference type="GO" id="GO:0005783">
    <property type="term" value="C:endoplasmic reticulum"/>
    <property type="evidence" value="ECO:0007669"/>
    <property type="project" value="TreeGrafter"/>
</dbReference>
<keyword evidence="13" id="KW-0326">Glycosidase</keyword>
<evidence type="ECO:0000256" key="3">
    <source>
        <dbReference type="ARBA" id="ARBA00007658"/>
    </source>
</evidence>
<comment type="catalytic activity">
    <reaction evidence="9">
        <text>N(4)-(alpha-D-Man-(1-&gt;2)-alpha-D-Man-(1-&gt;2)-alpha-D-Man-(1-&gt;3)-[alpha-D-Man-(1-&gt;2)-alpha-D-Man-(1-&gt;3)-[alpha-D-Man-(1-&gt;2)-alpha-D-Man-(1-&gt;6)]-alpha-D-Man-(1-&gt;6)]-beta-D-Man-(1-&gt;4)-beta-D-GlcNAc-(1-&gt;4)-beta-D-GlcNAc)-L-asparaginyl-[protein] (N-glucan mannose isomer 9A1,2,3B1,2,3) + 4 H2O = N(4)-(alpha-D-Man-(1-&gt;3)-[alpha-D-Man-(1-&gt;3)-[alpha-D-Man-(1-&gt;6)]-alpha-D-Man-(1-&gt;6)]-beta-D-Man-(1-&gt;4)-beta-D-GlcNAc-(1-&gt;4)-beta-D-GlcNAc)-L-asparaginyl-[protein] (N-glucan mannose isomer 5A1,2) + 4 beta-D-mannose</text>
        <dbReference type="Rhea" id="RHEA:56008"/>
        <dbReference type="Rhea" id="RHEA-COMP:14356"/>
        <dbReference type="Rhea" id="RHEA-COMP:14367"/>
        <dbReference type="ChEBI" id="CHEBI:15377"/>
        <dbReference type="ChEBI" id="CHEBI:28563"/>
        <dbReference type="ChEBI" id="CHEBI:59087"/>
        <dbReference type="ChEBI" id="CHEBI:139493"/>
        <dbReference type="EC" id="3.2.1.113"/>
    </reaction>
</comment>
<keyword evidence="6 11" id="KW-0106">Calcium</keyword>
<proteinExistence type="inferred from homology"/>
<dbReference type="AlphaFoldDB" id="A0A448YT35"/>
<reference evidence="15 16" key="1">
    <citation type="submission" date="2018-12" db="EMBL/GenBank/DDBJ databases">
        <authorList>
            <person name="Tiukova I."/>
            <person name="Dainat J."/>
        </authorList>
    </citation>
    <scope>NUCLEOTIDE SEQUENCE [LARGE SCALE GENOMIC DNA]</scope>
</reference>
<dbReference type="Pfam" id="PF01532">
    <property type="entry name" value="Glyco_hydro_47"/>
    <property type="match status" value="1"/>
</dbReference>
<evidence type="ECO:0000256" key="13">
    <source>
        <dbReference type="RuleBase" id="RU361193"/>
    </source>
</evidence>
<sequence length="656" mass="74423">MLFKAFIASLVLYTILYIYSLLPSSTDSTDKPSPEAWESRKLEVKQVFLDSWHDYARHGWGKDVYQPVSQRGTDMGPAPLGWIIVDSLDVLQLMDCEKEFSDAKSWVQNDLDYDKFDHDVSTFETTIRMLGGLLSTYYLTDDQLFLDKAIGLAEKLSGAFDSQTGIPYASINLHTGVGIPARGGSSTAEVSTLQLEFKYLAKLTGKKSYWDQVEKVMKVLDDNHVNSGLVPIFVDPDTGMYRGELIRLGSRGDSYYEYLLKQYLQTGETVYLKMYQESYAGIKKYLLNKSYPSGLTFIGERPNGLTGPLDNKMDHLVCFAGGMFALGATDGVPISISDDIDYDQLDLAKEIGKTCYRMYHDVEATGLAPEIVVFNTDSEKKEDFYIKANDRHNLQRPETVETLYYLWKITGDEKYRNWGYEIFKNFVHYGKVPAGRGKDDEIRYTSLGDVTVNPPKLRDNMESFWLTETLKYLYLLFDDEENPKWDLNRIVLNTEAHPLPRFEMGSEFKTGWKRGGEQQKKTVENGGLLRNDFRVSSKEKGSTEEGSKDSSSGDAQLDNKLVAEAMKEKKEIPEAKEPVAKPLDEQAKEVKAKAVVEEEEEEKKSPEEMAERVAKNKEVAEKMKQENEIPSAKKVARPLDDQVREIAANELPVEAE</sequence>
<comment type="pathway">
    <text evidence="2">Protein modification; protein glycosylation.</text>
</comment>
<evidence type="ECO:0000256" key="9">
    <source>
        <dbReference type="ARBA" id="ARBA00048605"/>
    </source>
</evidence>
<evidence type="ECO:0000256" key="12">
    <source>
        <dbReference type="PIRSR" id="PIRSR601382-3"/>
    </source>
</evidence>
<evidence type="ECO:0000256" key="10">
    <source>
        <dbReference type="PIRSR" id="PIRSR601382-1"/>
    </source>
</evidence>
<feature type="compositionally biased region" description="Basic and acidic residues" evidence="14">
    <location>
        <begin position="514"/>
        <end position="523"/>
    </location>
</feature>
<name>A0A448YT35_BRENA</name>
<dbReference type="STRING" id="13370.A0A448YT35"/>
<feature type="active site" description="Proton donor" evidence="10">
    <location>
        <position position="124"/>
    </location>
</feature>
<dbReference type="EMBL" id="CAACVR010000067">
    <property type="protein sequence ID" value="VEU24057.1"/>
    <property type="molecule type" value="Genomic_DNA"/>
</dbReference>
<evidence type="ECO:0000256" key="4">
    <source>
        <dbReference type="ARBA" id="ARBA00022723"/>
    </source>
</evidence>
<dbReference type="GO" id="GO:0005975">
    <property type="term" value="P:carbohydrate metabolic process"/>
    <property type="evidence" value="ECO:0007669"/>
    <property type="project" value="InterPro"/>
</dbReference>
<protein>
    <recommendedName>
        <fullName evidence="13">alpha-1,2-Mannosidase</fullName>
        <ecNumber evidence="13">3.2.1.-</ecNumber>
    </recommendedName>
</protein>
<dbReference type="InterPro" id="IPR001382">
    <property type="entry name" value="Glyco_hydro_47"/>
</dbReference>
<feature type="active site" evidence="10">
    <location>
        <position position="398"/>
    </location>
</feature>
<dbReference type="Proteomes" id="UP000290900">
    <property type="component" value="Unassembled WGS sequence"/>
</dbReference>
<feature type="region of interest" description="Disordered" evidence="14">
    <location>
        <begin position="510"/>
        <end position="636"/>
    </location>
</feature>
<feature type="binding site" evidence="11">
    <location>
        <position position="494"/>
    </location>
    <ligand>
        <name>Ca(2+)</name>
        <dbReference type="ChEBI" id="CHEBI:29108"/>
    </ligand>
</feature>
<dbReference type="InterPro" id="IPR036026">
    <property type="entry name" value="Seven-hairpin_glycosidases"/>
</dbReference>
<keyword evidence="5 13" id="KW-0378">Hydrolase</keyword>
<feature type="active site" evidence="10">
    <location>
        <position position="253"/>
    </location>
</feature>
<comment type="similarity">
    <text evidence="3 13">Belongs to the glycosyl hydrolase 47 family.</text>
</comment>
<evidence type="ECO:0000256" key="1">
    <source>
        <dbReference type="ARBA" id="ARBA00001913"/>
    </source>
</evidence>
<keyword evidence="16" id="KW-1185">Reference proteome</keyword>
<feature type="active site" description="Proton donor" evidence="10">
    <location>
        <position position="370"/>
    </location>
</feature>
<evidence type="ECO:0000256" key="7">
    <source>
        <dbReference type="ARBA" id="ARBA00023157"/>
    </source>
</evidence>
<dbReference type="Gene3D" id="1.50.10.10">
    <property type="match status" value="1"/>
</dbReference>
<dbReference type="EC" id="3.2.1.-" evidence="13"/>
<dbReference type="PANTHER" id="PTHR11742">
    <property type="entry name" value="MANNOSYL-OLIGOSACCHARIDE ALPHA-1,2-MANNOSIDASE-RELATED"/>
    <property type="match status" value="1"/>
</dbReference>
<comment type="catalytic activity">
    <reaction evidence="8">
        <text>N(4)-(alpha-D-Man-(1-&gt;2)-alpha-D-Man-(1-&gt;2)-alpha-D-Man-(1-&gt;3)-[alpha-D-Man-(1-&gt;3)-[alpha-D-Man-(1-&gt;2)-alpha-D-Man-(1-&gt;6)]-alpha-D-Man-(1-&gt;6)]-beta-D-Man-(1-&gt;4)-beta-D-GlcNAc-(1-&gt;4)-beta-D-GlcNAc)-L-asparaginyl-[protein] (N-glucan mannose isomer 8A1,2,3B1,3) + 3 H2O = N(4)-(alpha-D-Man-(1-&gt;3)-[alpha-D-Man-(1-&gt;3)-[alpha-D-Man-(1-&gt;6)]-alpha-D-Man-(1-&gt;6)]-beta-D-Man-(1-&gt;4)-beta-D-GlcNAc-(1-&gt;4)-beta-D-GlcNAc)-L-asparaginyl-[protein] (N-glucan mannose isomer 5A1,2) + 3 beta-D-mannose</text>
        <dbReference type="Rhea" id="RHEA:56028"/>
        <dbReference type="Rhea" id="RHEA-COMP:14358"/>
        <dbReference type="Rhea" id="RHEA-COMP:14367"/>
        <dbReference type="ChEBI" id="CHEBI:15377"/>
        <dbReference type="ChEBI" id="CHEBI:28563"/>
        <dbReference type="ChEBI" id="CHEBI:59087"/>
        <dbReference type="ChEBI" id="CHEBI:60628"/>
        <dbReference type="EC" id="3.2.1.113"/>
    </reaction>
</comment>
<evidence type="ECO:0000256" key="8">
    <source>
        <dbReference type="ARBA" id="ARBA00047669"/>
    </source>
</evidence>
<dbReference type="OrthoDB" id="8118055at2759"/>
<keyword evidence="4 11" id="KW-0479">Metal-binding</keyword>
<dbReference type="GO" id="GO:0036503">
    <property type="term" value="P:ERAD pathway"/>
    <property type="evidence" value="ECO:0007669"/>
    <property type="project" value="UniProtKB-ARBA"/>
</dbReference>
<evidence type="ECO:0000256" key="14">
    <source>
        <dbReference type="SAM" id="MobiDB-lite"/>
    </source>
</evidence>
<evidence type="ECO:0000256" key="11">
    <source>
        <dbReference type="PIRSR" id="PIRSR601382-2"/>
    </source>
</evidence>
<evidence type="ECO:0000313" key="15">
    <source>
        <dbReference type="EMBL" id="VEU24057.1"/>
    </source>
</evidence>
<evidence type="ECO:0000256" key="5">
    <source>
        <dbReference type="ARBA" id="ARBA00022801"/>
    </source>
</evidence>
<accession>A0A448YT35</accession>
<dbReference type="GO" id="GO:0016020">
    <property type="term" value="C:membrane"/>
    <property type="evidence" value="ECO:0007669"/>
    <property type="project" value="InterPro"/>
</dbReference>
<evidence type="ECO:0000256" key="2">
    <source>
        <dbReference type="ARBA" id="ARBA00004922"/>
    </source>
</evidence>
<dbReference type="PANTHER" id="PTHR11742:SF55">
    <property type="entry name" value="ENDOPLASMIC RETICULUM MANNOSYL-OLIGOSACCHARIDE 1,2-ALPHA-MANNOSIDASE"/>
    <property type="match status" value="1"/>
</dbReference>
<keyword evidence="7 12" id="KW-1015">Disulfide bond</keyword>